<evidence type="ECO:0000256" key="4">
    <source>
        <dbReference type="ARBA" id="ARBA00022519"/>
    </source>
</evidence>
<dbReference type="InterPro" id="IPR017871">
    <property type="entry name" value="ABC_transporter-like_CS"/>
</dbReference>
<keyword evidence="9 11" id="KW-0472">Membrane</keyword>
<evidence type="ECO:0000256" key="3">
    <source>
        <dbReference type="ARBA" id="ARBA00022475"/>
    </source>
</evidence>
<accession>A0A8J8MCQ7</accession>
<evidence type="ECO:0000256" key="9">
    <source>
        <dbReference type="ARBA" id="ARBA00023136"/>
    </source>
</evidence>
<dbReference type="GO" id="GO:0098796">
    <property type="term" value="C:membrane protein complex"/>
    <property type="evidence" value="ECO:0007669"/>
    <property type="project" value="UniProtKB-ARBA"/>
</dbReference>
<evidence type="ECO:0000256" key="1">
    <source>
        <dbReference type="ARBA" id="ARBA00004429"/>
    </source>
</evidence>
<name>A0A8J8MCQ7_9FIRM</name>
<dbReference type="InterPro" id="IPR025857">
    <property type="entry name" value="MacB_PCD"/>
</dbReference>
<keyword evidence="3" id="KW-1003">Cell membrane</keyword>
<dbReference type="SUPFAM" id="SSF52540">
    <property type="entry name" value="P-loop containing nucleoside triphosphate hydrolases"/>
    <property type="match status" value="1"/>
</dbReference>
<evidence type="ECO:0000313" key="13">
    <source>
        <dbReference type="EMBL" id="QUH30424.1"/>
    </source>
</evidence>
<dbReference type="InterPro" id="IPR027417">
    <property type="entry name" value="P-loop_NTPase"/>
</dbReference>
<evidence type="ECO:0000259" key="12">
    <source>
        <dbReference type="PROSITE" id="PS50893"/>
    </source>
</evidence>
<evidence type="ECO:0000256" key="10">
    <source>
        <dbReference type="ARBA" id="ARBA00038388"/>
    </source>
</evidence>
<dbReference type="PANTHER" id="PTHR24220:SF86">
    <property type="entry name" value="ABC TRANSPORTER ABCH.1"/>
    <property type="match status" value="1"/>
</dbReference>
<evidence type="ECO:0000256" key="7">
    <source>
        <dbReference type="ARBA" id="ARBA00022840"/>
    </source>
</evidence>
<comment type="subcellular location">
    <subcellularLocation>
        <location evidence="1">Cell inner membrane</location>
        <topology evidence="1">Multi-pass membrane protein</topology>
    </subcellularLocation>
</comment>
<dbReference type="GO" id="GO:0022857">
    <property type="term" value="F:transmembrane transporter activity"/>
    <property type="evidence" value="ECO:0007669"/>
    <property type="project" value="TreeGrafter"/>
</dbReference>
<evidence type="ECO:0000313" key="14">
    <source>
        <dbReference type="Proteomes" id="UP000677305"/>
    </source>
</evidence>
<evidence type="ECO:0000256" key="5">
    <source>
        <dbReference type="ARBA" id="ARBA00022692"/>
    </source>
</evidence>
<comment type="similarity">
    <text evidence="10">Belongs to the ABC transporter superfamily. Macrolide exporter (TC 3.A.1.122) family.</text>
</comment>
<reference evidence="13 14" key="1">
    <citation type="submission" date="2020-07" db="EMBL/GenBank/DDBJ databases">
        <title>Vallitalea guaymasensis genome.</title>
        <authorList>
            <person name="Postec A."/>
        </authorList>
    </citation>
    <scope>NUCLEOTIDE SEQUENCE [LARGE SCALE GENOMIC DNA]</scope>
    <source>
        <strain evidence="13 14">Ra1766G1</strain>
    </source>
</reference>
<feature type="domain" description="ABC transporter" evidence="12">
    <location>
        <begin position="2"/>
        <end position="241"/>
    </location>
</feature>
<evidence type="ECO:0000256" key="2">
    <source>
        <dbReference type="ARBA" id="ARBA00022448"/>
    </source>
</evidence>
<keyword evidence="5 11" id="KW-0812">Transmembrane</keyword>
<keyword evidence="4" id="KW-0997">Cell inner membrane</keyword>
<dbReference type="Pfam" id="PF00005">
    <property type="entry name" value="ABC_tran"/>
    <property type="match status" value="1"/>
</dbReference>
<dbReference type="PROSITE" id="PS50893">
    <property type="entry name" value="ABC_TRANSPORTER_2"/>
    <property type="match status" value="1"/>
</dbReference>
<gene>
    <name evidence="13" type="ORF">HYG85_16520</name>
</gene>
<dbReference type="SMART" id="SM00382">
    <property type="entry name" value="AAA"/>
    <property type="match status" value="1"/>
</dbReference>
<dbReference type="InterPro" id="IPR017911">
    <property type="entry name" value="MacB-like_ATP-bd"/>
</dbReference>
<dbReference type="FunFam" id="3.40.50.300:FF:000032">
    <property type="entry name" value="Export ABC transporter ATP-binding protein"/>
    <property type="match status" value="1"/>
</dbReference>
<dbReference type="Pfam" id="PF12704">
    <property type="entry name" value="MacB_PCD"/>
    <property type="match status" value="1"/>
</dbReference>
<evidence type="ECO:0000256" key="11">
    <source>
        <dbReference type="SAM" id="Phobius"/>
    </source>
</evidence>
<feature type="transmembrane region" description="Helical" evidence="11">
    <location>
        <begin position="565"/>
        <end position="587"/>
    </location>
</feature>
<dbReference type="AlphaFoldDB" id="A0A8J8MCQ7"/>
<feature type="transmembrane region" description="Helical" evidence="11">
    <location>
        <begin position="607"/>
        <end position="627"/>
    </location>
</feature>
<dbReference type="CDD" id="cd03255">
    <property type="entry name" value="ABC_MJ0796_LolCDE_FtsE"/>
    <property type="match status" value="1"/>
</dbReference>
<dbReference type="RefSeq" id="WP_212690590.1">
    <property type="nucleotide sequence ID" value="NZ_CP058561.1"/>
</dbReference>
<feature type="transmembrane region" description="Helical" evidence="11">
    <location>
        <begin position="512"/>
        <end position="538"/>
    </location>
</feature>
<dbReference type="Proteomes" id="UP000677305">
    <property type="component" value="Chromosome"/>
</dbReference>
<dbReference type="InterPro" id="IPR003838">
    <property type="entry name" value="ABC3_permease_C"/>
</dbReference>
<evidence type="ECO:0000256" key="6">
    <source>
        <dbReference type="ARBA" id="ARBA00022741"/>
    </source>
</evidence>
<keyword evidence="2" id="KW-0813">Transport</keyword>
<keyword evidence="8 11" id="KW-1133">Transmembrane helix</keyword>
<dbReference type="InterPro" id="IPR003593">
    <property type="entry name" value="AAA+_ATPase"/>
</dbReference>
<proteinExistence type="inferred from homology"/>
<organism evidence="13 14">
    <name type="scientific">Vallitalea guaymasensis</name>
    <dbReference type="NCBI Taxonomy" id="1185412"/>
    <lineage>
        <taxon>Bacteria</taxon>
        <taxon>Bacillati</taxon>
        <taxon>Bacillota</taxon>
        <taxon>Clostridia</taxon>
        <taxon>Lachnospirales</taxon>
        <taxon>Vallitaleaceae</taxon>
        <taxon>Vallitalea</taxon>
    </lineage>
</organism>
<dbReference type="KEGG" id="vgu:HYG85_16520"/>
<keyword evidence="14" id="KW-1185">Reference proteome</keyword>
<dbReference type="Pfam" id="PF02687">
    <property type="entry name" value="FtsX"/>
    <property type="match status" value="1"/>
</dbReference>
<dbReference type="EMBL" id="CP058561">
    <property type="protein sequence ID" value="QUH30424.1"/>
    <property type="molecule type" value="Genomic_DNA"/>
</dbReference>
<dbReference type="InterPro" id="IPR015854">
    <property type="entry name" value="ABC_transpr_LolD-like"/>
</dbReference>
<dbReference type="GO" id="GO:0005886">
    <property type="term" value="C:plasma membrane"/>
    <property type="evidence" value="ECO:0007669"/>
    <property type="project" value="UniProtKB-SubCell"/>
</dbReference>
<sequence>MIKIRGITKIYNPEKQKPLTALKDINLEFGAGEFVCILGKSGSGKSTLLNIIAGLDKPTAGSVFIDNEDMASFSDLKLADCRKDKIGFVFQDFQLMEHLTVLENVELGLSMNAVDSKEKRRRAKSILTNIGLYEHLNHKPSELSGGQKQRVSIARALVKNPDIIIADEPTGALDSKTSIEMLNILKDIADSGKLVIVVTHDYEVKDYSTRIVELKDGQVIKDEIKQKFVQNNEKSIVQKRSFDIKAAFRLSWKRLVERKWRYLLVSVSLIIGICSLAIAFGISNGIKSYSEYANKRIIDNKKLTFIKKDALTSEDYFALKKNKKIRLLQDEYVLNAKHELDNKEEITFKVKSIIQKEYQKDYTTPEIFHGRLPEDNKKEIALSYNIAMKLADNGNIENLIGKKIEAKFLAVDDLNNYPSRWDKQSLNIVGITQKTLIGEDYAYLPYETQKTIVRRSRFLGKNEDIPTNKMSVYLKDKGNIEEIYNSYVKSYDITRPEDVLKGLTKVFKNFNLIILGAALLILFISALMIGIILFISVLERQREIGLLISIGGTKKDIKKIFVTEGLLLGTLASTAGVILSIVMFLVINPMAMKYMNYPIYNPNIFTLVIALTVGIVVSLASSIIPAVKASKLSPIELLRRN</sequence>
<dbReference type="InterPro" id="IPR003439">
    <property type="entry name" value="ABC_transporter-like_ATP-bd"/>
</dbReference>
<dbReference type="PROSITE" id="PS00211">
    <property type="entry name" value="ABC_TRANSPORTER_1"/>
    <property type="match status" value="1"/>
</dbReference>
<evidence type="ECO:0000256" key="8">
    <source>
        <dbReference type="ARBA" id="ARBA00022989"/>
    </source>
</evidence>
<dbReference type="GO" id="GO:0005524">
    <property type="term" value="F:ATP binding"/>
    <property type="evidence" value="ECO:0007669"/>
    <property type="project" value="UniProtKB-KW"/>
</dbReference>
<keyword evidence="6" id="KW-0547">Nucleotide-binding</keyword>
<protein>
    <submittedName>
        <fullName evidence="13">ATP-binding cassette domain-containing protein</fullName>
    </submittedName>
</protein>
<dbReference type="GO" id="GO:0016887">
    <property type="term" value="F:ATP hydrolysis activity"/>
    <property type="evidence" value="ECO:0007669"/>
    <property type="project" value="InterPro"/>
</dbReference>
<feature type="transmembrane region" description="Helical" evidence="11">
    <location>
        <begin position="262"/>
        <end position="282"/>
    </location>
</feature>
<dbReference type="Gene3D" id="3.40.50.300">
    <property type="entry name" value="P-loop containing nucleotide triphosphate hydrolases"/>
    <property type="match status" value="1"/>
</dbReference>
<keyword evidence="7 13" id="KW-0067">ATP-binding</keyword>
<dbReference type="PANTHER" id="PTHR24220">
    <property type="entry name" value="IMPORT ATP-BINDING PROTEIN"/>
    <property type="match status" value="1"/>
</dbReference>